<organism evidence="2 4">
    <name type="scientific">Prevotella intermedia</name>
    <dbReference type="NCBI Taxonomy" id="28131"/>
    <lineage>
        <taxon>Bacteria</taxon>
        <taxon>Pseudomonadati</taxon>
        <taxon>Bacteroidota</taxon>
        <taxon>Bacteroidia</taxon>
        <taxon>Bacteroidales</taxon>
        <taxon>Prevotellaceae</taxon>
        <taxon>Prevotella</taxon>
    </lineage>
</organism>
<dbReference type="EMBL" id="AP014598">
    <property type="protein sequence ID" value="BAU18871.1"/>
    <property type="molecule type" value="Genomic_DNA"/>
</dbReference>
<dbReference type="Proteomes" id="UP000229884">
    <property type="component" value="Unassembled WGS sequence"/>
</dbReference>
<name>A0A0T7AP78_PREIN</name>
<dbReference type="EMBL" id="PENG01000001">
    <property type="protein sequence ID" value="PJI28227.1"/>
    <property type="molecule type" value="Genomic_DNA"/>
</dbReference>
<reference evidence="2 4" key="1">
    <citation type="journal article" date="2016" name="DNA Res.">
        <title>The complete genome sequencing of Prevotella intermedia strain OMA14 and a subsequent fine-scale, intra-species genomic comparison reveal an unusual amplification of conjugative and mobile transposons and identify a novel Prevotella-lineage-specific repeat.</title>
        <authorList>
            <person name="Naito M."/>
            <person name="Ogura Y."/>
            <person name="Itoh T."/>
            <person name="Shoji M."/>
            <person name="Okamoto M."/>
            <person name="Hayashi T."/>
            <person name="Nakayama K."/>
        </authorList>
    </citation>
    <scope>NUCLEOTIDE SEQUENCE [LARGE SCALE GENOMIC DNA]</scope>
    <source>
        <strain evidence="2 4">OMA14</strain>
    </source>
</reference>
<evidence type="ECO:0000313" key="3">
    <source>
        <dbReference type="EMBL" id="PJI28227.1"/>
    </source>
</evidence>
<gene>
    <name evidence="3" type="ORF">CTM58_09180</name>
    <name evidence="2" type="ORF">PIOMA14_II_0366</name>
</gene>
<evidence type="ECO:0000313" key="2">
    <source>
        <dbReference type="EMBL" id="BAU18871.1"/>
    </source>
</evidence>
<dbReference type="Proteomes" id="UP000217431">
    <property type="component" value="Chromosome II"/>
</dbReference>
<dbReference type="AlphaFoldDB" id="A0A0T7AP78"/>
<evidence type="ECO:0008006" key="6">
    <source>
        <dbReference type="Google" id="ProtNLM"/>
    </source>
</evidence>
<evidence type="ECO:0000313" key="4">
    <source>
        <dbReference type="Proteomes" id="UP000217431"/>
    </source>
</evidence>
<evidence type="ECO:0000256" key="1">
    <source>
        <dbReference type="SAM" id="Coils"/>
    </source>
</evidence>
<sequence length="332" mass="37056">MSKKTFILHDESVNTYGFRMLTSGANLEEFRKNPVMLLNHDDWKMPIGRWENIRIEGTQILADAVFDEADPRAVEVQKKVDTDFLRMASIGAWAQETSDAYDLMLPGQTSPTVTKWTAREASIVTIGANHNALALYDSKGNLVNMGSFLKPDNTPTATMEYTEVQENLFNNNDMGKLTQVLNLSDSASEADIVGKVNELIANNDRLQKENKTLADAIDAQKAEQKKKEQEQAVALVDAAVKDGRIDAKGKESFLAMFDRDFTGAKAALEAIPTRQSVTAQIQSGAQRVDMGDWKSKTWDELDRAGKLTELKDNHPDVYAEKFEQRFGTKPNM</sequence>
<feature type="coiled-coil region" evidence="1">
    <location>
        <begin position="196"/>
        <end position="239"/>
    </location>
</feature>
<accession>A0A0T7AP78</accession>
<evidence type="ECO:0000313" key="5">
    <source>
        <dbReference type="Proteomes" id="UP000229884"/>
    </source>
</evidence>
<keyword evidence="1" id="KW-0175">Coiled coil</keyword>
<proteinExistence type="predicted"/>
<dbReference type="RefSeq" id="WP_096408762.1">
    <property type="nucleotide sequence ID" value="NZ_AP014598.1"/>
</dbReference>
<protein>
    <recommendedName>
        <fullName evidence="6">Peptidase</fullName>
    </recommendedName>
</protein>
<reference evidence="3 5" key="2">
    <citation type="submission" date="2017-11" db="EMBL/GenBank/DDBJ databases">
        <title>Genome sequencing of Prevotella intermedia KCOM 2832.</title>
        <authorList>
            <person name="Kook J.-K."/>
            <person name="Park S.-N."/>
            <person name="Lim Y.K."/>
        </authorList>
    </citation>
    <scope>NUCLEOTIDE SEQUENCE [LARGE SCALE GENOMIC DNA]</scope>
    <source>
        <strain evidence="3 5">KCOM 2832</strain>
    </source>
</reference>